<evidence type="ECO:0000313" key="2">
    <source>
        <dbReference type="Proteomes" id="UP000006263"/>
    </source>
</evidence>
<name>K6ZIJ1_9ALTE</name>
<gene>
    <name evidence="1" type="ORF">GMES_0910</name>
</gene>
<dbReference type="Proteomes" id="UP000006263">
    <property type="component" value="Unassembled WGS sequence"/>
</dbReference>
<accession>K6ZIJ1</accession>
<dbReference type="AlphaFoldDB" id="K6ZIJ1"/>
<reference evidence="1 2" key="1">
    <citation type="journal article" date="2017" name="Antonie Van Leeuwenhoek">
        <title>Rhizobium rhizosphaerae sp. nov., a novel species isolated from rice rhizosphere.</title>
        <authorList>
            <person name="Zhao J.J."/>
            <person name="Zhang J."/>
            <person name="Zhang R.J."/>
            <person name="Zhang C.W."/>
            <person name="Yin H.Q."/>
            <person name="Zhang X.X."/>
        </authorList>
    </citation>
    <scope>NUCLEOTIDE SEQUENCE [LARGE SCALE GENOMIC DNA]</scope>
    <source>
        <strain evidence="1 2">KMM 241</strain>
    </source>
</reference>
<proteinExistence type="predicted"/>
<organism evidence="1 2">
    <name type="scientific">Paraglaciecola mesophila KMM 241</name>
    <dbReference type="NCBI Taxonomy" id="1128912"/>
    <lineage>
        <taxon>Bacteria</taxon>
        <taxon>Pseudomonadati</taxon>
        <taxon>Pseudomonadota</taxon>
        <taxon>Gammaproteobacteria</taxon>
        <taxon>Alteromonadales</taxon>
        <taxon>Alteromonadaceae</taxon>
        <taxon>Paraglaciecola</taxon>
    </lineage>
</organism>
<protein>
    <submittedName>
        <fullName evidence="1">Uncharacterized protein</fullName>
    </submittedName>
</protein>
<comment type="caution">
    <text evidence="1">The sequence shown here is derived from an EMBL/GenBank/DDBJ whole genome shotgun (WGS) entry which is preliminary data.</text>
</comment>
<dbReference type="EMBL" id="BAEP01000018">
    <property type="protein sequence ID" value="GAC23210.1"/>
    <property type="molecule type" value="Genomic_DNA"/>
</dbReference>
<sequence>MLKNDIMTPTVRLGENTIFKADIKTPNVNRLRKQSPILNLSIDVAAPLSISRCRITSSLRETLHD</sequence>
<evidence type="ECO:0000313" key="1">
    <source>
        <dbReference type="EMBL" id="GAC23210.1"/>
    </source>
</evidence>